<keyword evidence="1" id="KW-0732">Signal</keyword>
<protein>
    <recommendedName>
        <fullName evidence="4">UrcA family protein</fullName>
    </recommendedName>
</protein>
<name>A0ABP7RH63_9BACT</name>
<feature type="chain" id="PRO_5047397979" description="UrcA family protein" evidence="1">
    <location>
        <begin position="26"/>
        <end position="125"/>
    </location>
</feature>
<dbReference type="RefSeq" id="WP_345070731.1">
    <property type="nucleotide sequence ID" value="NZ_BAABDJ010000002.1"/>
</dbReference>
<feature type="signal peptide" evidence="1">
    <location>
        <begin position="1"/>
        <end position="25"/>
    </location>
</feature>
<evidence type="ECO:0000313" key="3">
    <source>
        <dbReference type="Proteomes" id="UP001500567"/>
    </source>
</evidence>
<dbReference type="EMBL" id="BAABDJ010000002">
    <property type="protein sequence ID" value="GAA3997151.1"/>
    <property type="molecule type" value="Genomic_DNA"/>
</dbReference>
<evidence type="ECO:0000313" key="2">
    <source>
        <dbReference type="EMBL" id="GAA3997151.1"/>
    </source>
</evidence>
<accession>A0ABP7RH63</accession>
<dbReference type="Proteomes" id="UP001500567">
    <property type="component" value="Unassembled WGS sequence"/>
</dbReference>
<evidence type="ECO:0008006" key="4">
    <source>
        <dbReference type="Google" id="ProtNLM"/>
    </source>
</evidence>
<comment type="caution">
    <text evidence="2">The sequence shown here is derived from an EMBL/GenBank/DDBJ whole genome shotgun (WGS) entry which is preliminary data.</text>
</comment>
<sequence length="125" mass="14316">MKTFLIARLSFFAVLFGLSVTVASAQTTVYTEDAQQAGTGYWSIETDQTRRDYSVIRFYTAQHEKIYEERLNELCLDPSRGTAKCRRTARQLSNALAYLHHAQSNTLLGSELGINRRAQRFYALR</sequence>
<evidence type="ECO:0000256" key="1">
    <source>
        <dbReference type="SAM" id="SignalP"/>
    </source>
</evidence>
<proteinExistence type="predicted"/>
<keyword evidence="3" id="KW-1185">Reference proteome</keyword>
<organism evidence="2 3">
    <name type="scientific">Hymenobacter fastidiosus</name>
    <dbReference type="NCBI Taxonomy" id="486264"/>
    <lineage>
        <taxon>Bacteria</taxon>
        <taxon>Pseudomonadati</taxon>
        <taxon>Bacteroidota</taxon>
        <taxon>Cytophagia</taxon>
        <taxon>Cytophagales</taxon>
        <taxon>Hymenobacteraceae</taxon>
        <taxon>Hymenobacter</taxon>
    </lineage>
</organism>
<reference evidence="3" key="1">
    <citation type="journal article" date="2019" name="Int. J. Syst. Evol. Microbiol.">
        <title>The Global Catalogue of Microorganisms (GCM) 10K type strain sequencing project: providing services to taxonomists for standard genome sequencing and annotation.</title>
        <authorList>
            <consortium name="The Broad Institute Genomics Platform"/>
            <consortium name="The Broad Institute Genome Sequencing Center for Infectious Disease"/>
            <person name="Wu L."/>
            <person name="Ma J."/>
        </authorList>
    </citation>
    <scope>NUCLEOTIDE SEQUENCE [LARGE SCALE GENOMIC DNA]</scope>
    <source>
        <strain evidence="3">JCM 17224</strain>
    </source>
</reference>
<gene>
    <name evidence="2" type="ORF">GCM10022408_04760</name>
</gene>